<feature type="region of interest" description="Disordered" evidence="1">
    <location>
        <begin position="87"/>
        <end position="122"/>
    </location>
</feature>
<protein>
    <submittedName>
        <fullName evidence="3">Hypotheticial protein</fullName>
    </submittedName>
</protein>
<feature type="region of interest" description="Disordered" evidence="1">
    <location>
        <begin position="171"/>
        <end position="197"/>
    </location>
</feature>
<feature type="chain" id="PRO_5002910006" evidence="2">
    <location>
        <begin position="24"/>
        <end position="197"/>
    </location>
</feature>
<keyword evidence="2" id="KW-0732">Signal</keyword>
<feature type="compositionally biased region" description="Polar residues" evidence="1">
    <location>
        <begin position="96"/>
        <end position="117"/>
    </location>
</feature>
<evidence type="ECO:0000313" key="3">
    <source>
        <dbReference type="EMBL" id="CAX74163.1"/>
    </source>
</evidence>
<proteinExistence type="evidence at transcript level"/>
<sequence>MVHEFWLLVITIFINVVVDQSSATNTTTPSSETNTPSTEIMSIFQKITLEDFFKFMPKPLQNEIFVKDCQNMNNETLQRLRNEYHKNKAQTETHTKQPTTRDPASTEHTTTPSSVTRKPTPECVNTFGSVTEHKLYKFMPKPLQNEIFVKDCQNMNNETLQRLRNEYHKNKAQTETHTKQPTTRDPASTEPEQCRLL</sequence>
<dbReference type="AlphaFoldDB" id="C1LHI5"/>
<accession>C1LHI5</accession>
<organism evidence="3">
    <name type="scientific">Schistosoma japonicum</name>
    <name type="common">Blood fluke</name>
    <dbReference type="NCBI Taxonomy" id="6182"/>
    <lineage>
        <taxon>Eukaryota</taxon>
        <taxon>Metazoa</taxon>
        <taxon>Spiralia</taxon>
        <taxon>Lophotrochozoa</taxon>
        <taxon>Platyhelminthes</taxon>
        <taxon>Trematoda</taxon>
        <taxon>Digenea</taxon>
        <taxon>Strigeidida</taxon>
        <taxon>Schistosomatoidea</taxon>
        <taxon>Schistosomatidae</taxon>
        <taxon>Schistosoma</taxon>
    </lineage>
</organism>
<dbReference type="EMBL" id="FN318434">
    <property type="protein sequence ID" value="CAX74163.1"/>
    <property type="molecule type" value="mRNA"/>
</dbReference>
<name>C1LHI5_SCHJA</name>
<reference evidence="3" key="2">
    <citation type="submission" date="2009-03" db="EMBL/GenBank/DDBJ databases">
        <authorList>
            <person name="Gang L."/>
        </authorList>
    </citation>
    <scope>NUCLEOTIDE SEQUENCE</scope>
    <source>
        <strain evidence="3">Anhui</strain>
    </source>
</reference>
<evidence type="ECO:0000256" key="2">
    <source>
        <dbReference type="SAM" id="SignalP"/>
    </source>
</evidence>
<reference evidence="3" key="1">
    <citation type="journal article" date="2009" name="Nature">
        <title>The Schistosoma japonicum genome reveals features of host-parasite interplay.</title>
        <authorList>
            <person name="Liu F."/>
            <person name="Zhou Y."/>
            <person name="Wang Z.Q."/>
            <person name="Lu G."/>
            <person name="Zheng H."/>
            <person name="Brindley P.J."/>
            <person name="McManus D.P."/>
            <person name="Blair D."/>
            <person name="Zhang Q.H."/>
            <person name="Zhong Y."/>
            <person name="Wang S."/>
            <person name="Han Z.G."/>
            <person name="Chen Z."/>
        </authorList>
    </citation>
    <scope>NUCLEOTIDE SEQUENCE</scope>
    <source>
        <strain evidence="3">Anhui</strain>
    </source>
</reference>
<evidence type="ECO:0000256" key="1">
    <source>
        <dbReference type="SAM" id="MobiDB-lite"/>
    </source>
</evidence>
<feature type="signal peptide" evidence="2">
    <location>
        <begin position="1"/>
        <end position="23"/>
    </location>
</feature>